<sequence>MRINRISKPSRMTSVIAALSATALVLVGCSSESGDDAAGDSTGGDGDAAESYSIGINQLVQHPALDASAAGFKAAFEDAGVEVEWDEQNANGEQSTAVTIAQQMANADHDLYLAIATPAAQAMAQSIKDAPLLFTAVTDPEAAELVDSNDAPGANVTGTSDIAPISDQVDLLKELVPDAKTIGVVYASGEVNSQVQVDELTTVAGESGMDVTTQTVTSVTEIPQAVQALGDVDAIYVPTDNMVVSGIASLINVANDNQIPVIGAEAGTVEGGAAATLGIDYEQLGRQTGEMALRILQDGEEPASTPVETAKEFTYVVNPEAAEAQGIEIPEAILEEAETV</sequence>
<dbReference type="RefSeq" id="WP_025388343.1">
    <property type="nucleotide sequence ID" value="NZ_CP004350.1"/>
</dbReference>
<dbReference type="EMBL" id="CP004350">
    <property type="protein sequence ID" value="AHI21335.1"/>
    <property type="molecule type" value="Genomic_DNA"/>
</dbReference>
<protein>
    <submittedName>
        <fullName evidence="2">ABC transporter substrate-binding protein</fullName>
    </submittedName>
</protein>
<dbReference type="GeneID" id="82878876"/>
<evidence type="ECO:0000256" key="1">
    <source>
        <dbReference type="SAM" id="SignalP"/>
    </source>
</evidence>
<dbReference type="SUPFAM" id="SSF53822">
    <property type="entry name" value="Periplasmic binding protein-like I"/>
    <property type="match status" value="1"/>
</dbReference>
<keyword evidence="3" id="KW-1185">Reference proteome</keyword>
<dbReference type="PANTHER" id="PTHR35271">
    <property type="entry name" value="ABC TRANSPORTER, SUBSTRATE-BINDING LIPOPROTEIN-RELATED"/>
    <property type="match status" value="1"/>
</dbReference>
<reference evidence="3" key="1">
    <citation type="submission" date="2013-02" db="EMBL/GenBank/DDBJ databases">
        <title>The complete genome sequence of Corynebacterium casei LMG S-19264 (=DSM 44701).</title>
        <authorList>
            <person name="Ruckert C."/>
            <person name="Albersmeier A."/>
            <person name="Kalinowski J."/>
        </authorList>
    </citation>
    <scope>NUCLEOTIDE SEQUENCE [LARGE SCALE GENOMIC DNA]</scope>
    <source>
        <strain evidence="3">LMG S-19264</strain>
    </source>
</reference>
<dbReference type="PROSITE" id="PS51257">
    <property type="entry name" value="PROKAR_LIPOPROTEIN"/>
    <property type="match status" value="1"/>
</dbReference>
<dbReference type="Pfam" id="PF04392">
    <property type="entry name" value="ABC_sub_bind"/>
    <property type="match status" value="1"/>
</dbReference>
<dbReference type="Proteomes" id="UP000019226">
    <property type="component" value="Chromosome"/>
</dbReference>
<gene>
    <name evidence="2" type="ORF">CCASEI_13935</name>
</gene>
<accession>A0ABM5PTK3</accession>
<organism evidence="2 3">
    <name type="scientific">Corynebacterium casei LMG S-19264</name>
    <dbReference type="NCBI Taxonomy" id="1285583"/>
    <lineage>
        <taxon>Bacteria</taxon>
        <taxon>Bacillati</taxon>
        <taxon>Actinomycetota</taxon>
        <taxon>Actinomycetes</taxon>
        <taxon>Mycobacteriales</taxon>
        <taxon>Corynebacteriaceae</taxon>
        <taxon>Corynebacterium</taxon>
    </lineage>
</organism>
<proteinExistence type="predicted"/>
<evidence type="ECO:0000313" key="3">
    <source>
        <dbReference type="Proteomes" id="UP000019226"/>
    </source>
</evidence>
<dbReference type="PANTHER" id="PTHR35271:SF1">
    <property type="entry name" value="ABC TRANSPORTER, SUBSTRATE-BINDING LIPOPROTEIN"/>
    <property type="match status" value="1"/>
</dbReference>
<dbReference type="Gene3D" id="3.40.50.2300">
    <property type="match status" value="2"/>
</dbReference>
<feature type="chain" id="PRO_5046183060" evidence="1">
    <location>
        <begin position="24"/>
        <end position="340"/>
    </location>
</feature>
<dbReference type="InterPro" id="IPR007487">
    <property type="entry name" value="ABC_transpt-TYRBP-like"/>
</dbReference>
<evidence type="ECO:0000313" key="2">
    <source>
        <dbReference type="EMBL" id="AHI21335.1"/>
    </source>
</evidence>
<dbReference type="InterPro" id="IPR028082">
    <property type="entry name" value="Peripla_BP_I"/>
</dbReference>
<dbReference type="CDD" id="cd06325">
    <property type="entry name" value="PBP1_ABC_unchar_transporter"/>
    <property type="match status" value="1"/>
</dbReference>
<keyword evidence="1" id="KW-0732">Signal</keyword>
<name>A0ABM5PTK3_9CORY</name>
<feature type="signal peptide" evidence="1">
    <location>
        <begin position="1"/>
        <end position="23"/>
    </location>
</feature>